<dbReference type="InterPro" id="IPR013715">
    <property type="entry name" value="DUF1746"/>
</dbReference>
<feature type="compositionally biased region" description="Polar residues" evidence="1">
    <location>
        <begin position="287"/>
        <end position="308"/>
    </location>
</feature>
<evidence type="ECO:0000259" key="3">
    <source>
        <dbReference type="Pfam" id="PF08508"/>
    </source>
</evidence>
<dbReference type="OrthoDB" id="2576408at2759"/>
<dbReference type="AlphaFoldDB" id="A0A4Q1BK84"/>
<feature type="region of interest" description="Disordered" evidence="1">
    <location>
        <begin position="226"/>
        <end position="416"/>
    </location>
</feature>
<dbReference type="VEuPathDB" id="FungiDB:TREMEDRAFT_65913"/>
<keyword evidence="2" id="KW-0472">Membrane</keyword>
<dbReference type="InParanoid" id="A0A4Q1BK84"/>
<keyword evidence="2" id="KW-0812">Transmembrane</keyword>
<feature type="compositionally biased region" description="Polar residues" evidence="1">
    <location>
        <begin position="385"/>
        <end position="398"/>
    </location>
</feature>
<dbReference type="Proteomes" id="UP000289152">
    <property type="component" value="Unassembled WGS sequence"/>
</dbReference>
<dbReference type="EMBL" id="SDIL01000052">
    <property type="protein sequence ID" value="RXK38181.1"/>
    <property type="molecule type" value="Genomic_DNA"/>
</dbReference>
<keyword evidence="2" id="KW-1133">Transmembrane helix</keyword>
<protein>
    <recommendedName>
        <fullName evidence="3">DUF1746 domain-containing protein</fullName>
    </recommendedName>
</protein>
<organism evidence="4 5">
    <name type="scientific">Tremella mesenterica</name>
    <name type="common">Jelly fungus</name>
    <dbReference type="NCBI Taxonomy" id="5217"/>
    <lineage>
        <taxon>Eukaryota</taxon>
        <taxon>Fungi</taxon>
        <taxon>Dikarya</taxon>
        <taxon>Basidiomycota</taxon>
        <taxon>Agaricomycotina</taxon>
        <taxon>Tremellomycetes</taxon>
        <taxon>Tremellales</taxon>
        <taxon>Tremellaceae</taxon>
        <taxon>Tremella</taxon>
    </lineage>
</organism>
<name>A0A4Q1BK84_TREME</name>
<evidence type="ECO:0000256" key="2">
    <source>
        <dbReference type="SAM" id="Phobius"/>
    </source>
</evidence>
<reference evidence="4 5" key="1">
    <citation type="submission" date="2016-06" db="EMBL/GenBank/DDBJ databases">
        <title>Evolution of pathogenesis and genome organization in the Tremellales.</title>
        <authorList>
            <person name="Cuomo C."/>
            <person name="Litvintseva A."/>
            <person name="Heitman J."/>
            <person name="Chen Y."/>
            <person name="Sun S."/>
            <person name="Springer D."/>
            <person name="Dromer F."/>
            <person name="Young S."/>
            <person name="Zeng Q."/>
            <person name="Chapman S."/>
            <person name="Gujja S."/>
            <person name="Saif S."/>
            <person name="Birren B."/>
        </authorList>
    </citation>
    <scope>NUCLEOTIDE SEQUENCE [LARGE SCALE GENOMIC DNA]</scope>
    <source>
        <strain evidence="4 5">ATCC 28783</strain>
    </source>
</reference>
<feature type="compositionally biased region" description="Pro residues" evidence="1">
    <location>
        <begin position="309"/>
        <end position="321"/>
    </location>
</feature>
<feature type="transmembrane region" description="Helical" evidence="2">
    <location>
        <begin position="104"/>
        <end position="125"/>
    </location>
</feature>
<keyword evidence="5" id="KW-1185">Reference proteome</keyword>
<gene>
    <name evidence="4" type="ORF">M231_04555</name>
</gene>
<comment type="caution">
    <text evidence="4">The sequence shown here is derived from an EMBL/GenBank/DDBJ whole genome shotgun (WGS) entry which is preliminary data.</text>
</comment>
<feature type="transmembrane region" description="Helical" evidence="2">
    <location>
        <begin position="27"/>
        <end position="47"/>
    </location>
</feature>
<dbReference type="Pfam" id="PF08508">
    <property type="entry name" value="DUF1746"/>
    <property type="match status" value="1"/>
</dbReference>
<evidence type="ECO:0000256" key="1">
    <source>
        <dbReference type="SAM" id="MobiDB-lite"/>
    </source>
</evidence>
<feature type="domain" description="DUF1746" evidence="3">
    <location>
        <begin position="21"/>
        <end position="117"/>
    </location>
</feature>
<sequence length="416" mass="45803">MVYSPQRRHAVSTLTSTAQTLMVLQHLYSPSFLLLALRTLVSIRLTASLGDGTPPRHSLLGSVILLTWVNVTALVWHLINGPQAGKSLIIDFVGQAGSTSLTRILLLDILIYIIRIIALVTLYIVNNETTLKSDQLPYDDLLLPPDIPKESKESLRRRNIRKDKWFDVGDEEMWLNEEGESELFDEHVPQAFSPAPRQSQINDPPLIFSLPFQHLIKLIIHLPHPQPTRAFSGGTPPVTPSIRERPDPPLPSTSSNNAGTFTTFIPPNSTPTSTSTLLSVPSASTRILPNTSNSSYPPTHSLTSTPFPSTHPLPNIHPPNPEESSDPTYPPNLSHPPNTIHPPDSEQSPDLLTLLGISPSPSHHTPRPEDPEGDVSNFMHYFTGITRSDPSSTNTNPTRRGQEGEGRGRIPGSYED</sequence>
<accession>A0A4Q1BK84</accession>
<proteinExistence type="predicted"/>
<evidence type="ECO:0000313" key="4">
    <source>
        <dbReference type="EMBL" id="RXK38181.1"/>
    </source>
</evidence>
<evidence type="ECO:0000313" key="5">
    <source>
        <dbReference type="Proteomes" id="UP000289152"/>
    </source>
</evidence>
<feature type="transmembrane region" description="Helical" evidence="2">
    <location>
        <begin position="59"/>
        <end position="79"/>
    </location>
</feature>
<feature type="compositionally biased region" description="Low complexity" evidence="1">
    <location>
        <begin position="260"/>
        <end position="285"/>
    </location>
</feature>